<dbReference type="EMBL" id="MWQO01000014">
    <property type="protein sequence ID" value="THD11274.1"/>
    <property type="molecule type" value="Genomic_DNA"/>
</dbReference>
<reference evidence="5 6" key="1">
    <citation type="submission" date="2017-02" db="EMBL/GenBank/DDBJ databases">
        <title>Whole genome sequencing of Metallibacterium scheffleri DSM 24874 (T).</title>
        <authorList>
            <person name="Kumar S."/>
            <person name="Patil P."/>
            <person name="Patil P.B."/>
        </authorList>
    </citation>
    <scope>NUCLEOTIDE SEQUENCE [LARGE SCALE GENOMIC DNA]</scope>
    <source>
        <strain evidence="5 6">DSM 24874</strain>
    </source>
</reference>
<name>A0A4S3KST5_9GAMM</name>
<evidence type="ECO:0000259" key="4">
    <source>
        <dbReference type="Pfam" id="PF26002"/>
    </source>
</evidence>
<dbReference type="Pfam" id="PF25919">
    <property type="entry name" value="BSH_CusB"/>
    <property type="match status" value="1"/>
</dbReference>
<gene>
    <name evidence="5" type="ORF">B1806_03915</name>
</gene>
<proteinExistence type="predicted"/>
<feature type="domain" description="AprE-like beta-barrel" evidence="4">
    <location>
        <begin position="311"/>
        <end position="407"/>
    </location>
</feature>
<feature type="coiled-coil region" evidence="1">
    <location>
        <begin position="219"/>
        <end position="278"/>
    </location>
</feature>
<feature type="domain" description="CusB-like barrel-sandwich hybrid" evidence="3">
    <location>
        <begin position="84"/>
        <end position="304"/>
    </location>
</feature>
<evidence type="ECO:0000256" key="1">
    <source>
        <dbReference type="SAM" id="Coils"/>
    </source>
</evidence>
<organism evidence="5 6">
    <name type="scientific">Metallibacterium scheffleri</name>
    <dbReference type="NCBI Taxonomy" id="993689"/>
    <lineage>
        <taxon>Bacteria</taxon>
        <taxon>Pseudomonadati</taxon>
        <taxon>Pseudomonadota</taxon>
        <taxon>Gammaproteobacteria</taxon>
        <taxon>Lysobacterales</taxon>
        <taxon>Rhodanobacteraceae</taxon>
        <taxon>Metallibacterium</taxon>
    </lineage>
</organism>
<dbReference type="PRINTS" id="PR01490">
    <property type="entry name" value="RTXTOXIND"/>
</dbReference>
<dbReference type="STRING" id="993689.GCA_002077135_00168"/>
<keyword evidence="6" id="KW-1185">Reference proteome</keyword>
<dbReference type="Gene3D" id="1.10.287.470">
    <property type="entry name" value="Helix hairpin bin"/>
    <property type="match status" value="1"/>
</dbReference>
<keyword evidence="1" id="KW-0175">Coiled coil</keyword>
<evidence type="ECO:0000313" key="5">
    <source>
        <dbReference type="EMBL" id="THD11274.1"/>
    </source>
</evidence>
<dbReference type="RefSeq" id="WP_081130218.1">
    <property type="nucleotide sequence ID" value="NZ_LDOS01000005.1"/>
</dbReference>
<keyword evidence="2" id="KW-0472">Membrane</keyword>
<keyword evidence="2" id="KW-1133">Transmembrane helix</keyword>
<accession>A0A4S3KST5</accession>
<sequence length="434" mass="46707">MDAAANAAGSEGTGSLFRAEAVRAHQETWLGEIHIATPPRRWIVVSVALLFTGAIVAYLFLGQYTRRETVPGTLVPAAGLLNLSALQSGFVRQTFVHVGQSVRAGQPLLEIDGSPASAALGSAATVEIAQLRDEQLKLQGDLIDQRGLAQSQADALRSHATALDAQLAQVSGEIALERQSVASIEALLARIEPLGKKGYVSALEIQQQQLAVLSGRSQLKSLVGQRAALQSQRSDARQQLAQVPLQIATQRHATQNQLAQLQSTLAQVEAQARQVVRAPRAGIVSALVVKSGMSVSAGETMLSIEPRHSKLVAQLLVPSSAIGFIHPREPVLLRYQAFPYQQFGLRHGTVTEVSRSALDPTEAAALLGAPVKASFYRVLVALHRQTVRAYGRWRPLQSGMALTADVMLDRRPLIDWIFQPLLGMKQRIDAEGKA</sequence>
<protein>
    <recommendedName>
        <fullName evidence="7">Membrane fusion protein biotin-lipoyl like domain-containing protein</fullName>
    </recommendedName>
</protein>
<keyword evidence="2" id="KW-0812">Transmembrane</keyword>
<dbReference type="OrthoDB" id="9775513at2"/>
<dbReference type="AlphaFoldDB" id="A0A4S3KST5"/>
<dbReference type="InterPro" id="IPR058982">
    <property type="entry name" value="Beta-barrel_AprE"/>
</dbReference>
<dbReference type="PANTHER" id="PTHR30386">
    <property type="entry name" value="MEMBRANE FUSION SUBUNIT OF EMRAB-TOLC MULTIDRUG EFFLUX PUMP"/>
    <property type="match status" value="1"/>
</dbReference>
<evidence type="ECO:0000313" key="6">
    <source>
        <dbReference type="Proteomes" id="UP000307749"/>
    </source>
</evidence>
<dbReference type="InterPro" id="IPR050739">
    <property type="entry name" value="MFP"/>
</dbReference>
<feature type="transmembrane region" description="Helical" evidence="2">
    <location>
        <begin position="42"/>
        <end position="61"/>
    </location>
</feature>
<dbReference type="InterPro" id="IPR058790">
    <property type="entry name" value="BSH_CusB"/>
</dbReference>
<evidence type="ECO:0000259" key="3">
    <source>
        <dbReference type="Pfam" id="PF25919"/>
    </source>
</evidence>
<dbReference type="PANTHER" id="PTHR30386:SF28">
    <property type="entry name" value="EXPORTED PROTEIN"/>
    <property type="match status" value="1"/>
</dbReference>
<evidence type="ECO:0008006" key="7">
    <source>
        <dbReference type="Google" id="ProtNLM"/>
    </source>
</evidence>
<dbReference type="Proteomes" id="UP000307749">
    <property type="component" value="Unassembled WGS sequence"/>
</dbReference>
<comment type="caution">
    <text evidence="5">The sequence shown here is derived from an EMBL/GenBank/DDBJ whole genome shotgun (WGS) entry which is preliminary data.</text>
</comment>
<dbReference type="Gene3D" id="2.40.50.100">
    <property type="match status" value="2"/>
</dbReference>
<dbReference type="Pfam" id="PF26002">
    <property type="entry name" value="Beta-barrel_AprE"/>
    <property type="match status" value="1"/>
</dbReference>
<evidence type="ECO:0000256" key="2">
    <source>
        <dbReference type="SAM" id="Phobius"/>
    </source>
</evidence>
<dbReference type="SUPFAM" id="SSF111369">
    <property type="entry name" value="HlyD-like secretion proteins"/>
    <property type="match status" value="1"/>
</dbReference>